<accession>A0ABR8PVZ6</accession>
<sequence length="115" mass="13530">MLISEAIQFNSKSLIEAENEYKKNVIMVTRFMVGVRKTKLHAFNNNPPGYDDFVKAFQRSKVIARDWEANVYEDLIITPRNVKKHNNHILHELTAARKQAKYLVTHPTDKEERLY</sequence>
<evidence type="ECO:0000313" key="2">
    <source>
        <dbReference type="Proteomes" id="UP000627781"/>
    </source>
</evidence>
<reference evidence="1 2" key="1">
    <citation type="submission" date="2020-08" db="EMBL/GenBank/DDBJ databases">
        <title>A Genomic Blueprint of the Chicken Gut Microbiome.</title>
        <authorList>
            <person name="Gilroy R."/>
            <person name="Ravi A."/>
            <person name="Getino M."/>
            <person name="Pursley I."/>
            <person name="Horton D.L."/>
            <person name="Alikhan N.-F."/>
            <person name="Baker D."/>
            <person name="Gharbi K."/>
            <person name="Hall N."/>
            <person name="Watson M."/>
            <person name="Adriaenssens E.M."/>
            <person name="Foster-Nyarko E."/>
            <person name="Jarju S."/>
            <person name="Secka A."/>
            <person name="Antonio M."/>
            <person name="Oren A."/>
            <person name="Chaudhuri R."/>
            <person name="La Ragione R.M."/>
            <person name="Hildebrand F."/>
            <person name="Pallen M.J."/>
        </authorList>
    </citation>
    <scope>NUCLEOTIDE SEQUENCE [LARGE SCALE GENOMIC DNA]</scope>
    <source>
        <strain evidence="1 2">Sa3CVN1</strain>
    </source>
</reference>
<dbReference type="Proteomes" id="UP000627781">
    <property type="component" value="Unassembled WGS sequence"/>
</dbReference>
<organism evidence="1 2">
    <name type="scientific">Clostridium cibarium</name>
    <dbReference type="NCBI Taxonomy" id="2762247"/>
    <lineage>
        <taxon>Bacteria</taxon>
        <taxon>Bacillati</taxon>
        <taxon>Bacillota</taxon>
        <taxon>Clostridia</taxon>
        <taxon>Eubacteriales</taxon>
        <taxon>Clostridiaceae</taxon>
        <taxon>Clostridium</taxon>
    </lineage>
</organism>
<keyword evidence="2" id="KW-1185">Reference proteome</keyword>
<gene>
    <name evidence="1" type="ORF">H9661_13315</name>
</gene>
<dbReference type="RefSeq" id="WP_191769292.1">
    <property type="nucleotide sequence ID" value="NZ_JACSRA010000022.1"/>
</dbReference>
<comment type="caution">
    <text evidence="1">The sequence shown here is derived from an EMBL/GenBank/DDBJ whole genome shotgun (WGS) entry which is preliminary data.</text>
</comment>
<protein>
    <submittedName>
        <fullName evidence="1">Uncharacterized protein</fullName>
    </submittedName>
</protein>
<evidence type="ECO:0000313" key="1">
    <source>
        <dbReference type="EMBL" id="MBD7912336.1"/>
    </source>
</evidence>
<proteinExistence type="predicted"/>
<name>A0ABR8PVZ6_9CLOT</name>
<dbReference type="EMBL" id="JACSRA010000022">
    <property type="protein sequence ID" value="MBD7912336.1"/>
    <property type="molecule type" value="Genomic_DNA"/>
</dbReference>